<feature type="compositionally biased region" description="Basic residues" evidence="1">
    <location>
        <begin position="1"/>
        <end position="12"/>
    </location>
</feature>
<name>A0A5M3WXG5_9ACTN</name>
<comment type="caution">
    <text evidence="2">The sequence shown here is derived from an EMBL/GenBank/DDBJ whole genome shotgun (WGS) entry which is preliminary data.</text>
</comment>
<keyword evidence="3" id="KW-1185">Reference proteome</keyword>
<gene>
    <name evidence="2" type="ORF">Amac_066730</name>
</gene>
<feature type="region of interest" description="Disordered" evidence="1">
    <location>
        <begin position="1"/>
        <end position="26"/>
    </location>
</feature>
<proteinExistence type="predicted"/>
<evidence type="ECO:0000313" key="3">
    <source>
        <dbReference type="Proteomes" id="UP000331127"/>
    </source>
</evidence>
<dbReference type="EMBL" id="BLAE01000042">
    <property type="protein sequence ID" value="GES13076.1"/>
    <property type="molecule type" value="Genomic_DNA"/>
</dbReference>
<reference evidence="2 3" key="1">
    <citation type="submission" date="2019-10" db="EMBL/GenBank/DDBJ databases">
        <title>Whole genome shotgun sequence of Acrocarpospora macrocephala NBRC 16266.</title>
        <authorList>
            <person name="Ichikawa N."/>
            <person name="Kimura A."/>
            <person name="Kitahashi Y."/>
            <person name="Komaki H."/>
            <person name="Oguchi A."/>
        </authorList>
    </citation>
    <scope>NUCLEOTIDE SEQUENCE [LARGE SCALE GENOMIC DNA]</scope>
    <source>
        <strain evidence="2 3">NBRC 16266</strain>
    </source>
</reference>
<accession>A0A5M3WXG5</accession>
<sequence>MRGLGRNHRPQHPRGGNNPTLQEQPPGIPLHARIIALAPLYFAAKPIGRDRRLNGVKRSLAAGFTLTAVALCSVAASVSESPTTRSACPQEYGGGGAGGWVPAAADIDGVDDVLVPGQPVSATICAYPGTNTRMGRERLAGSRVVTNDVLAMARDLSYLPTTGDSWDCTQMGGRMINYLIRFDYPGGEALWVGSAEEVNSCVATTNGTVSSRSYVGKAITAAHRTGNWKIEPPEHPCLGEGGRRGQDQSMVPEAPVSVLICRNAPRHKRHARAQYGPQEARSLAAALNSLDHWSTGGSCHGGSGDSFRLMFGYSEGPRASVYITERCDPPASSPELQANLDDSVRDLLVRLAPTN</sequence>
<organism evidence="2 3">
    <name type="scientific">Acrocarpospora macrocephala</name>
    <dbReference type="NCBI Taxonomy" id="150177"/>
    <lineage>
        <taxon>Bacteria</taxon>
        <taxon>Bacillati</taxon>
        <taxon>Actinomycetota</taxon>
        <taxon>Actinomycetes</taxon>
        <taxon>Streptosporangiales</taxon>
        <taxon>Streptosporangiaceae</taxon>
        <taxon>Acrocarpospora</taxon>
    </lineage>
</organism>
<dbReference type="AlphaFoldDB" id="A0A5M3WXG5"/>
<dbReference type="Proteomes" id="UP000331127">
    <property type="component" value="Unassembled WGS sequence"/>
</dbReference>
<protein>
    <submittedName>
        <fullName evidence="2">Uncharacterized protein</fullName>
    </submittedName>
</protein>
<evidence type="ECO:0000313" key="2">
    <source>
        <dbReference type="EMBL" id="GES13076.1"/>
    </source>
</evidence>
<evidence type="ECO:0000256" key="1">
    <source>
        <dbReference type="SAM" id="MobiDB-lite"/>
    </source>
</evidence>